<evidence type="ECO:0000313" key="1">
    <source>
        <dbReference type="EMBL" id="MDX8047561.1"/>
    </source>
</evidence>
<name>A0ACC6M9P7_9BACI</name>
<dbReference type="EMBL" id="JAWZSR010000015">
    <property type="protein sequence ID" value="MDX8047561.1"/>
    <property type="molecule type" value="Genomic_DNA"/>
</dbReference>
<sequence>MKVLLVDDEKNVIDVMKILGKWKTYGITTILEANCGKEAKNIIEKERPEIIFTDIKMPGINGLELMTWLDTISYHGKVIFVTGYHDYSYMRQAIKHNSFDYLLKPIEADLFNQILQEAVEAWKQDYLNSNITEDKYAYNKVVTDACLGETFDIHALSSSLPEAEQYEVTLLSFYHTHYADPVIDTLANKLYTQRLGNAYSLLIDYNICLVLTLENEWFTVEKWLSEQIECSIRIVTSKKPQPLTRLPETFSILQRKMHDNQYRHIQQAAQLEQLNRMQDIISYVNDYYMEDISLETLSNLFFLSREHISRKFKQETGLPLSKYVTKLRIDQAKYWLVETEETIYSIALMLGYQDENFFSKLFKKMTGSTPSEYRKATER</sequence>
<reference evidence="1" key="1">
    <citation type="submission" date="2023-11" db="EMBL/GenBank/DDBJ databases">
        <title>Gracilibacillus pellucida a moderately halophilic bacterium isolated from saline soil in Xinjiang province.</title>
        <authorList>
            <person name="Zhang Z."/>
            <person name="Tan F."/>
            <person name="Wang Y."/>
            <person name="Xia M."/>
        </authorList>
    </citation>
    <scope>NUCLEOTIDE SEQUENCE</scope>
    <source>
        <strain evidence="1">S3-1-1</strain>
    </source>
</reference>
<accession>A0ACC6M9P7</accession>
<organism evidence="1 2">
    <name type="scientific">Gracilibacillus pellucidus</name>
    <dbReference type="NCBI Taxonomy" id="3095368"/>
    <lineage>
        <taxon>Bacteria</taxon>
        <taxon>Bacillati</taxon>
        <taxon>Bacillota</taxon>
        <taxon>Bacilli</taxon>
        <taxon>Bacillales</taxon>
        <taxon>Bacillaceae</taxon>
        <taxon>Gracilibacillus</taxon>
    </lineage>
</organism>
<gene>
    <name evidence="1" type="ORF">SH601_16465</name>
</gene>
<keyword evidence="2" id="KW-1185">Reference proteome</keyword>
<dbReference type="Proteomes" id="UP001277972">
    <property type="component" value="Unassembled WGS sequence"/>
</dbReference>
<evidence type="ECO:0000313" key="2">
    <source>
        <dbReference type="Proteomes" id="UP001277972"/>
    </source>
</evidence>
<protein>
    <submittedName>
        <fullName evidence="1">Response regulator</fullName>
    </submittedName>
</protein>
<proteinExistence type="predicted"/>
<comment type="caution">
    <text evidence="1">The sequence shown here is derived from an EMBL/GenBank/DDBJ whole genome shotgun (WGS) entry which is preliminary data.</text>
</comment>